<feature type="transmembrane region" description="Helical" evidence="11">
    <location>
        <begin position="101"/>
        <end position="121"/>
    </location>
</feature>
<evidence type="ECO:0000313" key="13">
    <source>
        <dbReference type="EMBL" id="NEX22234.1"/>
    </source>
</evidence>
<dbReference type="RefSeq" id="WP_164655330.1">
    <property type="nucleotide sequence ID" value="NZ_JAAIJR010000089.1"/>
</dbReference>
<dbReference type="EMBL" id="JAAIJR010000089">
    <property type="protein sequence ID" value="NEX22234.1"/>
    <property type="molecule type" value="Genomic_DNA"/>
</dbReference>
<keyword evidence="6 11" id="KW-1133">Transmembrane helix</keyword>
<keyword evidence="2 11" id="KW-0813">Transport</keyword>
<dbReference type="PROSITE" id="PS50928">
    <property type="entry name" value="ABC_TM1"/>
    <property type="match status" value="1"/>
</dbReference>
<keyword evidence="9 11" id="KW-0472">Membrane</keyword>
<keyword evidence="3" id="KW-1003">Cell membrane</keyword>
<sequence>MLERLLARLGASLMVVWGVCTLVFLLIHLVPGDPVAVMLGEGARPADQLALRAALGLDRPLAVQYLDYLARLAHLDFGTSLHAQRPVAAVLAERVGPTLQLAIAALTLGIMVAVPMGVLAAQHRGGLIDRGAMGFSMLGAAIPNFWLGPILILVFSLWLGWTPVSGREGAASLILPAVTLGTGLAAILARMVRSSVLEVLGEDYMRTARAKGLSPAAVLWRHALRNAWLPVLTLIGIQFGALLGGAVVTETVFAWPGLGSLLIEAIQTRDYPVVQAAVLLISLSYLAVNTATDLLYVAVDPRVRLGQ</sequence>
<dbReference type="InterPro" id="IPR000515">
    <property type="entry name" value="MetI-like"/>
</dbReference>
<dbReference type="NCBIfam" id="NF045470">
    <property type="entry name" value="Opp2B"/>
    <property type="match status" value="1"/>
</dbReference>
<dbReference type="GO" id="GO:0015099">
    <property type="term" value="F:nickel cation transmembrane transporter activity"/>
    <property type="evidence" value="ECO:0007669"/>
    <property type="project" value="InterPro"/>
</dbReference>
<dbReference type="Gene3D" id="1.10.3720.10">
    <property type="entry name" value="MetI-like"/>
    <property type="match status" value="1"/>
</dbReference>
<keyword evidence="5 11" id="KW-0812">Transmembrane</keyword>
<accession>A0A6P1E2J0</accession>
<dbReference type="Pfam" id="PF00528">
    <property type="entry name" value="BPD_transp_1"/>
    <property type="match status" value="1"/>
</dbReference>
<dbReference type="CDD" id="cd06261">
    <property type="entry name" value="TM_PBP2"/>
    <property type="match status" value="1"/>
</dbReference>
<dbReference type="InterPro" id="IPR035906">
    <property type="entry name" value="MetI-like_sf"/>
</dbReference>
<evidence type="ECO:0000256" key="1">
    <source>
        <dbReference type="ARBA" id="ARBA00004651"/>
    </source>
</evidence>
<keyword evidence="8" id="KW-0921">Nickel transport</keyword>
<feature type="transmembrane region" description="Helical" evidence="11">
    <location>
        <begin position="12"/>
        <end position="30"/>
    </location>
</feature>
<keyword evidence="14" id="KW-1185">Reference proteome</keyword>
<keyword evidence="4" id="KW-0533">Nickel</keyword>
<evidence type="ECO:0000256" key="11">
    <source>
        <dbReference type="RuleBase" id="RU363032"/>
    </source>
</evidence>
<evidence type="ECO:0000256" key="4">
    <source>
        <dbReference type="ARBA" id="ARBA00022596"/>
    </source>
</evidence>
<protein>
    <submittedName>
        <fullName evidence="13">ABC transporter permease</fullName>
    </submittedName>
</protein>
<feature type="transmembrane region" description="Helical" evidence="11">
    <location>
        <begin position="231"/>
        <end position="256"/>
    </location>
</feature>
<comment type="caution">
    <text evidence="13">The sequence shown here is derived from an EMBL/GenBank/DDBJ whole genome shotgun (WGS) entry which is preliminary data.</text>
</comment>
<comment type="similarity">
    <text evidence="10">Belongs to the binding-protein-dependent transport system permease family. OppBC subfamily.</text>
</comment>
<feature type="transmembrane region" description="Helical" evidence="11">
    <location>
        <begin position="170"/>
        <end position="189"/>
    </location>
</feature>
<reference evidence="14" key="1">
    <citation type="journal article" date="2020" name="Microbiol. Resour. Announc.">
        <title>Draft Genome Sequences of Thiorhodococcus mannitoliphagus and Thiorhodococcus minor, Purple Sulfur Photosynthetic Bacteria in the Gammaproteobacterial Family Chromatiaceae.</title>
        <authorList>
            <person name="Aviles F.A."/>
            <person name="Meyer T.E."/>
            <person name="Kyndt J.A."/>
        </authorList>
    </citation>
    <scope>NUCLEOTIDE SEQUENCE [LARGE SCALE GENOMIC DNA]</scope>
    <source>
        <strain evidence="14">DSM 18266</strain>
    </source>
</reference>
<dbReference type="SUPFAM" id="SSF161098">
    <property type="entry name" value="MetI-like"/>
    <property type="match status" value="1"/>
</dbReference>
<evidence type="ECO:0000256" key="7">
    <source>
        <dbReference type="ARBA" id="ARBA00023065"/>
    </source>
</evidence>
<gene>
    <name evidence="13" type="ORF">G3480_18310</name>
</gene>
<dbReference type="PANTHER" id="PTHR43163">
    <property type="entry name" value="DIPEPTIDE TRANSPORT SYSTEM PERMEASE PROTEIN DPPB-RELATED"/>
    <property type="match status" value="1"/>
</dbReference>
<evidence type="ECO:0000256" key="9">
    <source>
        <dbReference type="ARBA" id="ARBA00023136"/>
    </source>
</evidence>
<dbReference type="InterPro" id="IPR050045">
    <property type="entry name" value="Opp2B"/>
</dbReference>
<dbReference type="AlphaFoldDB" id="A0A6P1E2J0"/>
<evidence type="ECO:0000259" key="12">
    <source>
        <dbReference type="PROSITE" id="PS50928"/>
    </source>
</evidence>
<dbReference type="Proteomes" id="UP000471640">
    <property type="component" value="Unassembled WGS sequence"/>
</dbReference>
<evidence type="ECO:0000256" key="3">
    <source>
        <dbReference type="ARBA" id="ARBA00022475"/>
    </source>
</evidence>
<dbReference type="Pfam" id="PF19300">
    <property type="entry name" value="BPD_transp_1_N"/>
    <property type="match status" value="1"/>
</dbReference>
<reference evidence="13 14" key="2">
    <citation type="submission" date="2020-02" db="EMBL/GenBank/DDBJ databases">
        <title>Genome sequences of Thiorhodococcus mannitoliphagus and Thiorhodococcus minor, purple sulfur photosynthetic bacteria in the gammaproteobacterial family, Chromatiaceae.</title>
        <authorList>
            <person name="Aviles F.A."/>
            <person name="Meyer T.E."/>
            <person name="Kyndt J.A."/>
        </authorList>
    </citation>
    <scope>NUCLEOTIDE SEQUENCE [LARGE SCALE GENOMIC DNA]</scope>
    <source>
        <strain evidence="13 14">DSM 18266</strain>
    </source>
</reference>
<evidence type="ECO:0000256" key="6">
    <source>
        <dbReference type="ARBA" id="ARBA00022989"/>
    </source>
</evidence>
<comment type="subcellular location">
    <subcellularLocation>
        <location evidence="1 11">Cell membrane</location>
        <topology evidence="1 11">Multi-pass membrane protein</topology>
    </subcellularLocation>
</comment>
<dbReference type="GO" id="GO:0005886">
    <property type="term" value="C:plasma membrane"/>
    <property type="evidence" value="ECO:0007669"/>
    <property type="project" value="UniProtKB-SubCell"/>
</dbReference>
<name>A0A6P1E2J0_9GAMM</name>
<feature type="transmembrane region" description="Helical" evidence="11">
    <location>
        <begin position="133"/>
        <end position="158"/>
    </location>
</feature>
<keyword evidence="7" id="KW-0406">Ion transport</keyword>
<evidence type="ECO:0000256" key="8">
    <source>
        <dbReference type="ARBA" id="ARBA00023112"/>
    </source>
</evidence>
<organism evidence="13 14">
    <name type="scientific">Thiorhodococcus mannitoliphagus</name>
    <dbReference type="NCBI Taxonomy" id="329406"/>
    <lineage>
        <taxon>Bacteria</taxon>
        <taxon>Pseudomonadati</taxon>
        <taxon>Pseudomonadota</taxon>
        <taxon>Gammaproteobacteria</taxon>
        <taxon>Chromatiales</taxon>
        <taxon>Chromatiaceae</taxon>
        <taxon>Thiorhodococcus</taxon>
    </lineage>
</organism>
<proteinExistence type="inferred from homology"/>
<evidence type="ECO:0000256" key="2">
    <source>
        <dbReference type="ARBA" id="ARBA00022448"/>
    </source>
</evidence>
<evidence type="ECO:0000256" key="5">
    <source>
        <dbReference type="ARBA" id="ARBA00022692"/>
    </source>
</evidence>
<evidence type="ECO:0000313" key="14">
    <source>
        <dbReference type="Proteomes" id="UP000471640"/>
    </source>
</evidence>
<feature type="transmembrane region" description="Helical" evidence="11">
    <location>
        <begin position="276"/>
        <end position="299"/>
    </location>
</feature>
<feature type="domain" description="ABC transmembrane type-1" evidence="12">
    <location>
        <begin position="95"/>
        <end position="292"/>
    </location>
</feature>
<evidence type="ECO:0000256" key="10">
    <source>
        <dbReference type="ARBA" id="ARBA00024202"/>
    </source>
</evidence>
<dbReference type="PANTHER" id="PTHR43163:SF6">
    <property type="entry name" value="DIPEPTIDE TRANSPORT SYSTEM PERMEASE PROTEIN DPPB-RELATED"/>
    <property type="match status" value="1"/>
</dbReference>
<dbReference type="InterPro" id="IPR045621">
    <property type="entry name" value="BPD_transp_1_N"/>
</dbReference>